<dbReference type="GO" id="GO:0055085">
    <property type="term" value="P:transmembrane transport"/>
    <property type="evidence" value="ECO:0007669"/>
    <property type="project" value="InterPro"/>
</dbReference>
<comment type="caution">
    <text evidence="9">The sequence shown here is derived from an EMBL/GenBank/DDBJ whole genome shotgun (WGS) entry which is preliminary data.</text>
</comment>
<name>A0A4R2JR81_9PSEU</name>
<dbReference type="Gene3D" id="1.10.3720.10">
    <property type="entry name" value="MetI-like"/>
    <property type="match status" value="1"/>
</dbReference>
<evidence type="ECO:0000256" key="6">
    <source>
        <dbReference type="ARBA" id="ARBA00023136"/>
    </source>
</evidence>
<keyword evidence="6 7" id="KW-0472">Membrane</keyword>
<keyword evidence="5 7" id="KW-1133">Transmembrane helix</keyword>
<evidence type="ECO:0000313" key="9">
    <source>
        <dbReference type="EMBL" id="TCO62761.1"/>
    </source>
</evidence>
<feature type="transmembrane region" description="Helical" evidence="7">
    <location>
        <begin position="219"/>
        <end position="240"/>
    </location>
</feature>
<dbReference type="RefSeq" id="WP_132114767.1">
    <property type="nucleotide sequence ID" value="NZ_SLWS01000002.1"/>
</dbReference>
<feature type="transmembrane region" description="Helical" evidence="7">
    <location>
        <begin position="182"/>
        <end position="199"/>
    </location>
</feature>
<comment type="similarity">
    <text evidence="7">Belongs to the binding-protein-dependent transport system permease family.</text>
</comment>
<evidence type="ECO:0000256" key="7">
    <source>
        <dbReference type="RuleBase" id="RU363032"/>
    </source>
</evidence>
<evidence type="ECO:0000256" key="1">
    <source>
        <dbReference type="ARBA" id="ARBA00004651"/>
    </source>
</evidence>
<dbReference type="PANTHER" id="PTHR30151:SF0">
    <property type="entry name" value="ABC TRANSPORTER PERMEASE PROTEIN MJ0413-RELATED"/>
    <property type="match status" value="1"/>
</dbReference>
<keyword evidence="10" id="KW-1185">Reference proteome</keyword>
<dbReference type="EMBL" id="SLWS01000002">
    <property type="protein sequence ID" value="TCO62761.1"/>
    <property type="molecule type" value="Genomic_DNA"/>
</dbReference>
<organism evidence="9 10">
    <name type="scientific">Actinocrispum wychmicini</name>
    <dbReference type="NCBI Taxonomy" id="1213861"/>
    <lineage>
        <taxon>Bacteria</taxon>
        <taxon>Bacillati</taxon>
        <taxon>Actinomycetota</taxon>
        <taxon>Actinomycetes</taxon>
        <taxon>Pseudonocardiales</taxon>
        <taxon>Pseudonocardiaceae</taxon>
        <taxon>Actinocrispum</taxon>
    </lineage>
</organism>
<dbReference type="Pfam" id="PF00528">
    <property type="entry name" value="BPD_transp_1"/>
    <property type="match status" value="1"/>
</dbReference>
<dbReference type="PANTHER" id="PTHR30151">
    <property type="entry name" value="ALKANE SULFONATE ABC TRANSPORTER-RELATED, MEMBRANE SUBUNIT"/>
    <property type="match status" value="1"/>
</dbReference>
<evidence type="ECO:0000313" key="10">
    <source>
        <dbReference type="Proteomes" id="UP000295680"/>
    </source>
</evidence>
<evidence type="ECO:0000256" key="2">
    <source>
        <dbReference type="ARBA" id="ARBA00022448"/>
    </source>
</evidence>
<dbReference type="Proteomes" id="UP000295680">
    <property type="component" value="Unassembled WGS sequence"/>
</dbReference>
<proteinExistence type="inferred from homology"/>
<dbReference type="OrthoDB" id="3173654at2"/>
<sequence>MNWLLRLGPVVVLVALWQLATVNSASPFFPPPVDIAERAWQLWFSTPFLTENFWADVVPSMLRALAGWFAGAVVGVGIGLAAGQWSRAAGYLDPPVNFLRSLPKPAIVPVFLIVFGASDVMRVGLIAFGCVWPVLLNTMQGVRSVDPTYREAARAFHLPVRTQFLRVIVPAAMPKIVAGMRVTLSLSLILMVLSEWLLAEHGLGYFLITSQRTFLVLDMWAAVVMLGVTGYLLNVLFLAVEKRVLAWHRDN</sequence>
<dbReference type="PROSITE" id="PS50928">
    <property type="entry name" value="ABC_TM1"/>
    <property type="match status" value="1"/>
</dbReference>
<dbReference type="SUPFAM" id="SSF161098">
    <property type="entry name" value="MetI-like"/>
    <property type="match status" value="1"/>
</dbReference>
<dbReference type="AlphaFoldDB" id="A0A4R2JR81"/>
<dbReference type="CDD" id="cd06261">
    <property type="entry name" value="TM_PBP2"/>
    <property type="match status" value="1"/>
</dbReference>
<comment type="subcellular location">
    <subcellularLocation>
        <location evidence="1 7">Cell membrane</location>
        <topology evidence="1 7">Multi-pass membrane protein</topology>
    </subcellularLocation>
</comment>
<reference evidence="9 10" key="1">
    <citation type="submission" date="2019-03" db="EMBL/GenBank/DDBJ databases">
        <title>Genomic Encyclopedia of Type Strains, Phase IV (KMG-IV): sequencing the most valuable type-strain genomes for metagenomic binning, comparative biology and taxonomic classification.</title>
        <authorList>
            <person name="Goeker M."/>
        </authorList>
    </citation>
    <scope>NUCLEOTIDE SEQUENCE [LARGE SCALE GENOMIC DNA]</scope>
    <source>
        <strain evidence="9 10">DSM 45934</strain>
    </source>
</reference>
<keyword evidence="3" id="KW-1003">Cell membrane</keyword>
<evidence type="ECO:0000259" key="8">
    <source>
        <dbReference type="PROSITE" id="PS50928"/>
    </source>
</evidence>
<evidence type="ECO:0000256" key="4">
    <source>
        <dbReference type="ARBA" id="ARBA00022692"/>
    </source>
</evidence>
<dbReference type="InterPro" id="IPR035906">
    <property type="entry name" value="MetI-like_sf"/>
</dbReference>
<protein>
    <submittedName>
        <fullName evidence="9">ABC-type nitrate/sulfonate/bicarbonate transport system permease component</fullName>
    </submittedName>
</protein>
<dbReference type="GO" id="GO:0005886">
    <property type="term" value="C:plasma membrane"/>
    <property type="evidence" value="ECO:0007669"/>
    <property type="project" value="UniProtKB-SubCell"/>
</dbReference>
<feature type="domain" description="ABC transmembrane type-1" evidence="8">
    <location>
        <begin position="57"/>
        <end position="241"/>
    </location>
</feature>
<keyword evidence="4 7" id="KW-0812">Transmembrane</keyword>
<dbReference type="InterPro" id="IPR000515">
    <property type="entry name" value="MetI-like"/>
</dbReference>
<accession>A0A4R2JR81</accession>
<feature type="transmembrane region" description="Helical" evidence="7">
    <location>
        <begin position="106"/>
        <end position="135"/>
    </location>
</feature>
<feature type="transmembrane region" description="Helical" evidence="7">
    <location>
        <begin position="65"/>
        <end position="86"/>
    </location>
</feature>
<gene>
    <name evidence="9" type="ORF">EV192_102900</name>
</gene>
<evidence type="ECO:0000256" key="3">
    <source>
        <dbReference type="ARBA" id="ARBA00022475"/>
    </source>
</evidence>
<evidence type="ECO:0000256" key="5">
    <source>
        <dbReference type="ARBA" id="ARBA00022989"/>
    </source>
</evidence>
<keyword evidence="2 7" id="KW-0813">Transport</keyword>